<evidence type="ECO:0000259" key="2">
    <source>
        <dbReference type="Pfam" id="PF00582"/>
    </source>
</evidence>
<protein>
    <submittedName>
        <fullName evidence="3">Nucleotide-binding universal stress protein, UspA family</fullName>
    </submittedName>
</protein>
<feature type="domain" description="UspA" evidence="2">
    <location>
        <begin position="162"/>
        <end position="302"/>
    </location>
</feature>
<dbReference type="PANTHER" id="PTHR46268:SF6">
    <property type="entry name" value="UNIVERSAL STRESS PROTEIN UP12"/>
    <property type="match status" value="1"/>
</dbReference>
<dbReference type="Pfam" id="PF00582">
    <property type="entry name" value="Usp"/>
    <property type="match status" value="2"/>
</dbReference>
<dbReference type="Proteomes" id="UP000185812">
    <property type="component" value="Unassembled WGS sequence"/>
</dbReference>
<dbReference type="Gene3D" id="3.40.50.620">
    <property type="entry name" value="HUPs"/>
    <property type="match status" value="2"/>
</dbReference>
<evidence type="ECO:0000313" key="4">
    <source>
        <dbReference type="Proteomes" id="UP000185812"/>
    </source>
</evidence>
<name>A0A1M6P2N9_9BACT</name>
<keyword evidence="4" id="KW-1185">Reference proteome</keyword>
<dbReference type="PRINTS" id="PR01438">
    <property type="entry name" value="UNVRSLSTRESS"/>
</dbReference>
<dbReference type="InterPro" id="IPR006015">
    <property type="entry name" value="Universal_stress_UspA"/>
</dbReference>
<dbReference type="EMBL" id="FRAU01000001">
    <property type="protein sequence ID" value="SHK02164.1"/>
    <property type="molecule type" value="Genomic_DNA"/>
</dbReference>
<evidence type="ECO:0000313" key="3">
    <source>
        <dbReference type="EMBL" id="SHK02164.1"/>
    </source>
</evidence>
<dbReference type="InterPro" id="IPR014729">
    <property type="entry name" value="Rossmann-like_a/b/a_fold"/>
</dbReference>
<organism evidence="3 4">
    <name type="scientific">Rhodothermus profundi</name>
    <dbReference type="NCBI Taxonomy" id="633813"/>
    <lineage>
        <taxon>Bacteria</taxon>
        <taxon>Pseudomonadati</taxon>
        <taxon>Rhodothermota</taxon>
        <taxon>Rhodothermia</taxon>
        <taxon>Rhodothermales</taxon>
        <taxon>Rhodothermaceae</taxon>
        <taxon>Rhodothermus</taxon>
    </lineage>
</organism>
<reference evidence="4" key="1">
    <citation type="submission" date="2016-11" db="EMBL/GenBank/DDBJ databases">
        <authorList>
            <person name="Varghese N."/>
            <person name="Submissions S."/>
        </authorList>
    </citation>
    <scope>NUCLEOTIDE SEQUENCE [LARGE SCALE GENOMIC DNA]</scope>
    <source>
        <strain evidence="4">DSM 22212</strain>
    </source>
</reference>
<comment type="similarity">
    <text evidence="1">Belongs to the universal stress protein A family.</text>
</comment>
<dbReference type="STRING" id="633813.SAMN04488087_0004"/>
<dbReference type="InterPro" id="IPR006016">
    <property type="entry name" value="UspA"/>
</dbReference>
<sequence>MEGAMLEIRRILFADDFSACAEKALPIALALAREHEAALHLLHVVVPYEDARGLSALTDEQEAQLKQQLQERLAVARKGQSQEAAGALKTVVAIERDIAPAPGILGYAEDHDIDVIVMGTHGRRGFRHFLMGSVAEEVVRLARCPVITTRQQVDPWHVHPPRRILVPVDFSEHSRTALRYGRELAAAFGGQITVLYVIEEILHPAFYNTGVFSIYDVMPDIEERSKKALEEFVVRTDGPEVSVSYRVVHGRAVREILHEAEREPADLIVMSTHGLTGLQHLLLGSVTERVIRQAPCPVFVVKAFGKSLLRPAQAAAPEKVKTTT</sequence>
<proteinExistence type="inferred from homology"/>
<gene>
    <name evidence="3" type="ORF">SAMN04488087_0004</name>
</gene>
<dbReference type="SUPFAM" id="SSF52402">
    <property type="entry name" value="Adenine nucleotide alpha hydrolases-like"/>
    <property type="match status" value="2"/>
</dbReference>
<evidence type="ECO:0000256" key="1">
    <source>
        <dbReference type="ARBA" id="ARBA00008791"/>
    </source>
</evidence>
<dbReference type="CDD" id="cd00293">
    <property type="entry name" value="USP-like"/>
    <property type="match status" value="2"/>
</dbReference>
<feature type="domain" description="UspA" evidence="2">
    <location>
        <begin position="8"/>
        <end position="149"/>
    </location>
</feature>
<dbReference type="PANTHER" id="PTHR46268">
    <property type="entry name" value="STRESS RESPONSE PROTEIN NHAX"/>
    <property type="match status" value="1"/>
</dbReference>
<dbReference type="AlphaFoldDB" id="A0A1M6P2N9"/>
<accession>A0A1M6P2N9</accession>